<dbReference type="InterPro" id="IPR015917">
    <property type="entry name" value="Pept_C14A"/>
</dbReference>
<name>A0A935JZI8_9RHOO</name>
<dbReference type="PANTHER" id="PTHR22576:SF37">
    <property type="entry name" value="MUCOSA-ASSOCIATED LYMPHOID TISSUE LYMPHOMA TRANSLOCATION PROTEIN 1"/>
    <property type="match status" value="1"/>
</dbReference>
<evidence type="ECO:0000313" key="3">
    <source>
        <dbReference type="EMBL" id="MBK7416708.1"/>
    </source>
</evidence>
<dbReference type="GO" id="GO:0004197">
    <property type="term" value="F:cysteine-type endopeptidase activity"/>
    <property type="evidence" value="ECO:0007669"/>
    <property type="project" value="InterPro"/>
</dbReference>
<accession>A0A935JZI8</accession>
<evidence type="ECO:0000259" key="2">
    <source>
        <dbReference type="PROSITE" id="PS50208"/>
    </source>
</evidence>
<dbReference type="InterPro" id="IPR052039">
    <property type="entry name" value="Caspase-related_regulators"/>
</dbReference>
<feature type="domain" description="Caspase family p20" evidence="2">
    <location>
        <begin position="53"/>
        <end position="157"/>
    </location>
</feature>
<dbReference type="InterPro" id="IPR001309">
    <property type="entry name" value="Pept_C14_p20"/>
</dbReference>
<dbReference type="SMART" id="SM00115">
    <property type="entry name" value="CASc"/>
    <property type="match status" value="1"/>
</dbReference>
<dbReference type="EMBL" id="JADJMS010000046">
    <property type="protein sequence ID" value="MBK7416708.1"/>
    <property type="molecule type" value="Genomic_DNA"/>
</dbReference>
<proteinExistence type="inferred from homology"/>
<dbReference type="Pfam" id="PF00656">
    <property type="entry name" value="Peptidase_C14"/>
    <property type="match status" value="1"/>
</dbReference>
<comment type="similarity">
    <text evidence="1">Belongs to the peptidase C14A family.</text>
</comment>
<gene>
    <name evidence="3" type="ORF">IPJ38_18000</name>
</gene>
<dbReference type="GO" id="GO:0006508">
    <property type="term" value="P:proteolysis"/>
    <property type="evidence" value="ECO:0007669"/>
    <property type="project" value="InterPro"/>
</dbReference>
<protein>
    <submittedName>
        <fullName evidence="3">Caspase family protein</fullName>
    </submittedName>
</protein>
<dbReference type="PROSITE" id="PS50208">
    <property type="entry name" value="CASPASE_P20"/>
    <property type="match status" value="1"/>
</dbReference>
<dbReference type="AlphaFoldDB" id="A0A935JZI8"/>
<dbReference type="InterPro" id="IPR011600">
    <property type="entry name" value="Pept_C14_caspase"/>
</dbReference>
<dbReference type="PANTHER" id="PTHR22576">
    <property type="entry name" value="MUCOSA ASSOCIATED LYMPHOID TISSUE LYMPHOMA TRANSLOCATION PROTEIN 1/PARACASPASE"/>
    <property type="match status" value="1"/>
</dbReference>
<dbReference type="Proteomes" id="UP000739411">
    <property type="component" value="Unassembled WGS sequence"/>
</dbReference>
<dbReference type="InterPro" id="IPR029030">
    <property type="entry name" value="Caspase-like_dom_sf"/>
</dbReference>
<dbReference type="Gene3D" id="3.40.50.1460">
    <property type="match status" value="1"/>
</dbReference>
<evidence type="ECO:0000256" key="1">
    <source>
        <dbReference type="ARBA" id="ARBA00010134"/>
    </source>
</evidence>
<dbReference type="SUPFAM" id="SSF52129">
    <property type="entry name" value="Caspase-like"/>
    <property type="match status" value="1"/>
</dbReference>
<sequence length="254" mass="27626">MICADFFGIICQTTPCVAAETNKVKSGEADTKIAIVIGNSAHPTGALTNPKNDATAIASAFKKLGFEVLLKLDVTKTENDAAFKVFSQKAEKSAVAAFFYAGHGMQINGGNYIVPIDANPRSERDIKREMLKMDDVIDDMGSAKIKLVFFDACRDNPLSRSFSRGNSRGMAAPLEATGTLISFATKHGNTAADGDGKHSPYTQALLAELGNSTGMEIEQILRRVQQQVKANTRGQQEPWRYGSLMEIFLFKSRH</sequence>
<evidence type="ECO:0000313" key="4">
    <source>
        <dbReference type="Proteomes" id="UP000739411"/>
    </source>
</evidence>
<reference evidence="3 4" key="1">
    <citation type="submission" date="2020-10" db="EMBL/GenBank/DDBJ databases">
        <title>Connecting structure to function with the recovery of over 1000 high-quality activated sludge metagenome-assembled genomes encoding full-length rRNA genes using long-read sequencing.</title>
        <authorList>
            <person name="Singleton C.M."/>
            <person name="Petriglieri F."/>
            <person name="Kristensen J.M."/>
            <person name="Kirkegaard R.H."/>
            <person name="Michaelsen T.Y."/>
            <person name="Andersen M.H."/>
            <person name="Karst S.M."/>
            <person name="Dueholm M.S."/>
            <person name="Nielsen P.H."/>
            <person name="Albertsen M."/>
        </authorList>
    </citation>
    <scope>NUCLEOTIDE SEQUENCE [LARGE SCALE GENOMIC DNA]</scope>
    <source>
        <strain evidence="3">EsbW_18-Q3-R4-48_BATAC.463</strain>
    </source>
</reference>
<comment type="caution">
    <text evidence="3">The sequence shown here is derived from an EMBL/GenBank/DDBJ whole genome shotgun (WGS) entry which is preliminary data.</text>
</comment>
<organism evidence="3 4">
    <name type="scientific">Candidatus Dechloromonas phosphorivorans</name>
    <dbReference type="NCBI Taxonomy" id="2899244"/>
    <lineage>
        <taxon>Bacteria</taxon>
        <taxon>Pseudomonadati</taxon>
        <taxon>Pseudomonadota</taxon>
        <taxon>Betaproteobacteria</taxon>
        <taxon>Rhodocyclales</taxon>
        <taxon>Azonexaceae</taxon>
        <taxon>Dechloromonas</taxon>
    </lineage>
</organism>